<dbReference type="Gene3D" id="1.10.4080.10">
    <property type="entry name" value="ADP-ribosylation/Crystallin J1"/>
    <property type="match status" value="1"/>
</dbReference>
<dbReference type="Proteomes" id="UP000886687">
    <property type="component" value="Unassembled WGS sequence"/>
</dbReference>
<evidence type="ECO:0000313" key="2">
    <source>
        <dbReference type="EMBL" id="MCG7937397.1"/>
    </source>
</evidence>
<gene>
    <name evidence="2" type="primary">draG</name>
    <name evidence="2" type="ORF">JAZ04_00875</name>
</gene>
<dbReference type="InterPro" id="IPR036705">
    <property type="entry name" value="Ribosyl_crysJ1_sf"/>
</dbReference>
<keyword evidence="2" id="KW-0326">Glycosidase</keyword>
<dbReference type="InterPro" id="IPR005502">
    <property type="entry name" value="Ribosyl_crysJ1"/>
</dbReference>
<reference evidence="2" key="1">
    <citation type="journal article" date="2021" name="Proc. Natl. Acad. Sci. U.S.A.">
        <title>Global biogeography of chemosynthetic symbionts reveals both localized and globally distributed symbiont groups. .</title>
        <authorList>
            <person name="Osvatic J.T."/>
            <person name="Wilkins L.G.E."/>
            <person name="Leibrecht L."/>
            <person name="Leray M."/>
            <person name="Zauner S."/>
            <person name="Polzin J."/>
            <person name="Camacho Y."/>
            <person name="Gros O."/>
            <person name="van Gils J.A."/>
            <person name="Eisen J.A."/>
            <person name="Petersen J.M."/>
            <person name="Yuen B."/>
        </authorList>
    </citation>
    <scope>NUCLEOTIDE SEQUENCE</scope>
    <source>
        <strain evidence="2">MAGL173</strain>
    </source>
</reference>
<dbReference type="EC" id="3.2.2.24" evidence="2"/>
<keyword evidence="1" id="KW-0479">Metal-binding</keyword>
<dbReference type="EMBL" id="JAEPDI010000001">
    <property type="protein sequence ID" value="MCG7937397.1"/>
    <property type="molecule type" value="Genomic_DNA"/>
</dbReference>
<dbReference type="AlphaFoldDB" id="A0A9E4MXG7"/>
<dbReference type="PANTHER" id="PTHR16222:SF12">
    <property type="entry name" value="ADP-RIBOSYLGLYCOHYDROLASE-RELATED"/>
    <property type="match status" value="1"/>
</dbReference>
<feature type="binding site" evidence="1">
    <location>
        <position position="79"/>
    </location>
    <ligand>
        <name>Mg(2+)</name>
        <dbReference type="ChEBI" id="CHEBI:18420"/>
        <label>1</label>
    </ligand>
</feature>
<feature type="binding site" evidence="1">
    <location>
        <position position="80"/>
    </location>
    <ligand>
        <name>Mg(2+)</name>
        <dbReference type="ChEBI" id="CHEBI:18420"/>
        <label>1</label>
    </ligand>
</feature>
<dbReference type="GO" id="GO:0047407">
    <property type="term" value="F:ADP-ribosyl-[dinitrogen reductase] hydrolase activity"/>
    <property type="evidence" value="ECO:0007669"/>
    <property type="project" value="UniProtKB-EC"/>
</dbReference>
<organism evidence="2 3">
    <name type="scientific">Candidatus Thiodiazotropha lotti</name>
    <dbReference type="NCBI Taxonomy" id="2792787"/>
    <lineage>
        <taxon>Bacteria</taxon>
        <taxon>Pseudomonadati</taxon>
        <taxon>Pseudomonadota</taxon>
        <taxon>Gammaproteobacteria</taxon>
        <taxon>Chromatiales</taxon>
        <taxon>Sedimenticolaceae</taxon>
        <taxon>Candidatus Thiodiazotropha</taxon>
    </lineage>
</organism>
<name>A0A9E4MXG7_9GAMM</name>
<protein>
    <submittedName>
        <fullName evidence="2">ADP-ribosyl-[dinitrogen reductase] hydrolase</fullName>
        <ecNumber evidence="2">3.2.2.24</ecNumber>
    </submittedName>
</protein>
<feature type="binding site" evidence="1">
    <location>
        <position position="81"/>
    </location>
    <ligand>
        <name>Mg(2+)</name>
        <dbReference type="ChEBI" id="CHEBI:18420"/>
        <label>1</label>
    </ligand>
</feature>
<dbReference type="GO" id="GO:0046872">
    <property type="term" value="F:metal ion binding"/>
    <property type="evidence" value="ECO:0007669"/>
    <property type="project" value="UniProtKB-KW"/>
</dbReference>
<dbReference type="PANTHER" id="PTHR16222">
    <property type="entry name" value="ADP-RIBOSYLGLYCOHYDROLASE"/>
    <property type="match status" value="1"/>
</dbReference>
<keyword evidence="1" id="KW-0460">Magnesium</keyword>
<proteinExistence type="predicted"/>
<dbReference type="InterPro" id="IPR013479">
    <property type="entry name" value="ADP-ribosyl_diN_reduct_hydro"/>
</dbReference>
<feature type="binding site" evidence="1">
    <location>
        <position position="267"/>
    </location>
    <ligand>
        <name>Mg(2+)</name>
        <dbReference type="ChEBI" id="CHEBI:18420"/>
        <label>1</label>
    </ligand>
</feature>
<dbReference type="NCBIfam" id="TIGR02662">
    <property type="entry name" value="dinitro_DRAG"/>
    <property type="match status" value="1"/>
</dbReference>
<feature type="binding site" evidence="1">
    <location>
        <position position="268"/>
    </location>
    <ligand>
        <name>Mg(2+)</name>
        <dbReference type="ChEBI" id="CHEBI:18420"/>
        <label>1</label>
    </ligand>
</feature>
<comment type="cofactor">
    <cofactor evidence="1">
        <name>Mg(2+)</name>
        <dbReference type="ChEBI" id="CHEBI:18420"/>
    </cofactor>
    <text evidence="1">Binds 2 magnesium ions per subunit.</text>
</comment>
<sequence>MLNQSVAGIDEWCIMPGQKTIIDNDISQRALSAYLGLAIGDALGATTEFLTPNEIKVQYGVHETISGGGWLHLKPGQVTDDTEMSLALGDALLKSGGVSAKAVAESFSDWMRSKPIDIGNTVRRGIIQFRNTGRPWVDENEYDAGNGACMRSLPIAILYVNGSQDTLVVASRTQAHTTHNNPLSDAGTEAALEMCAAAMKGEDKARLKEIADRLVETHKAFRFDKRRVENPSGYIVDTLQAVFQALFDNEDFESTLIDVVNRGGDADTTGAIAGMIAGAFYCQSGIPKKWLKRLDPFIVNRCKSQTDALLKLAAEHPSVSG</sequence>
<accession>A0A9E4MXG7</accession>
<evidence type="ECO:0000256" key="1">
    <source>
        <dbReference type="PIRSR" id="PIRSR605502-1"/>
    </source>
</evidence>
<dbReference type="Pfam" id="PF03747">
    <property type="entry name" value="ADP_ribosyl_GH"/>
    <property type="match status" value="1"/>
</dbReference>
<dbReference type="InterPro" id="IPR050792">
    <property type="entry name" value="ADP-ribosylglycohydrolase"/>
</dbReference>
<keyword evidence="2" id="KW-0378">Hydrolase</keyword>
<evidence type="ECO:0000313" key="3">
    <source>
        <dbReference type="Proteomes" id="UP000886687"/>
    </source>
</evidence>
<comment type="caution">
    <text evidence="2">The sequence shown here is derived from an EMBL/GenBank/DDBJ whole genome shotgun (WGS) entry which is preliminary data.</text>
</comment>
<feature type="binding site" evidence="1">
    <location>
        <position position="265"/>
    </location>
    <ligand>
        <name>Mg(2+)</name>
        <dbReference type="ChEBI" id="CHEBI:18420"/>
        <label>1</label>
    </ligand>
</feature>
<dbReference type="SUPFAM" id="SSF101478">
    <property type="entry name" value="ADP-ribosylglycohydrolase"/>
    <property type="match status" value="1"/>
</dbReference>